<dbReference type="EMBL" id="BMAW01129644">
    <property type="protein sequence ID" value="GFU31305.1"/>
    <property type="molecule type" value="Genomic_DNA"/>
</dbReference>
<dbReference type="AlphaFoldDB" id="A0A8X6QK80"/>
<organism evidence="2 3">
    <name type="scientific">Nephila pilipes</name>
    <name type="common">Giant wood spider</name>
    <name type="synonym">Nephila maculata</name>
    <dbReference type="NCBI Taxonomy" id="299642"/>
    <lineage>
        <taxon>Eukaryota</taxon>
        <taxon>Metazoa</taxon>
        <taxon>Ecdysozoa</taxon>
        <taxon>Arthropoda</taxon>
        <taxon>Chelicerata</taxon>
        <taxon>Arachnida</taxon>
        <taxon>Araneae</taxon>
        <taxon>Araneomorphae</taxon>
        <taxon>Entelegynae</taxon>
        <taxon>Araneoidea</taxon>
        <taxon>Nephilidae</taxon>
        <taxon>Nephila</taxon>
    </lineage>
</organism>
<dbReference type="Proteomes" id="UP000887013">
    <property type="component" value="Unassembled WGS sequence"/>
</dbReference>
<accession>A0A8X6QK80</accession>
<gene>
    <name evidence="2" type="ORF">NPIL_463631</name>
</gene>
<protein>
    <submittedName>
        <fullName evidence="2">Uncharacterized protein</fullName>
    </submittedName>
</protein>
<feature type="region of interest" description="Disordered" evidence="1">
    <location>
        <begin position="1"/>
        <end position="23"/>
    </location>
</feature>
<evidence type="ECO:0000256" key="1">
    <source>
        <dbReference type="SAM" id="MobiDB-lite"/>
    </source>
</evidence>
<keyword evidence="3" id="KW-1185">Reference proteome</keyword>
<evidence type="ECO:0000313" key="3">
    <source>
        <dbReference type="Proteomes" id="UP000887013"/>
    </source>
</evidence>
<comment type="caution">
    <text evidence="2">The sequence shown here is derived from an EMBL/GenBank/DDBJ whole genome shotgun (WGS) entry which is preliminary data.</text>
</comment>
<reference evidence="2" key="1">
    <citation type="submission" date="2020-08" db="EMBL/GenBank/DDBJ databases">
        <title>Multicomponent nature underlies the extraordinary mechanical properties of spider dragline silk.</title>
        <authorList>
            <person name="Kono N."/>
            <person name="Nakamura H."/>
            <person name="Mori M."/>
            <person name="Yoshida Y."/>
            <person name="Ohtoshi R."/>
            <person name="Malay A.D."/>
            <person name="Moran D.A.P."/>
            <person name="Tomita M."/>
            <person name="Numata K."/>
            <person name="Arakawa K."/>
        </authorList>
    </citation>
    <scope>NUCLEOTIDE SEQUENCE</scope>
</reference>
<sequence>MESDSSFFLSSNGRKTRSSSRVSDSALFLGTTHLWLDDCSIGFEDDLVKSCRGSRKRDGLFGIGLFFFARSFPPKRSTNFLSLGVYSGFLRCLEFGMFPFEAMLRRCEWEKQKI</sequence>
<evidence type="ECO:0000313" key="2">
    <source>
        <dbReference type="EMBL" id="GFU31305.1"/>
    </source>
</evidence>
<name>A0A8X6QK80_NEPPI</name>
<proteinExistence type="predicted"/>